<evidence type="ECO:0000259" key="3">
    <source>
        <dbReference type="PROSITE" id="PS50112"/>
    </source>
</evidence>
<gene>
    <name evidence="5" type="ORF">FDP22_20655</name>
</gene>
<dbReference type="NCBIfam" id="TIGR00229">
    <property type="entry name" value="sensory_box"/>
    <property type="match status" value="1"/>
</dbReference>
<dbReference type="InterPro" id="IPR000700">
    <property type="entry name" value="PAS-assoc_C"/>
</dbReference>
<evidence type="ECO:0000259" key="4">
    <source>
        <dbReference type="PROSITE" id="PS50113"/>
    </source>
</evidence>
<protein>
    <submittedName>
        <fullName evidence="5">Transporter substrate-binding domain-containing protein</fullName>
    </submittedName>
</protein>
<feature type="domain" description="PAC" evidence="4">
    <location>
        <begin position="766"/>
        <end position="817"/>
    </location>
</feature>
<evidence type="ECO:0000313" key="5">
    <source>
        <dbReference type="EMBL" id="QDL94251.1"/>
    </source>
</evidence>
<accession>A0A5B8FIV6</accession>
<sequence length="980" mass="108320">MQPLPGGVVALSEQERAWVAAHPVISVANTMDWAPFNATISGRPEGMSVELMSLIASRLGVRLRFVNGLPWGEMMTGFLRGEIDVMPAVYRTPERDALMDFTSAYVYNPPALALRAEDSAIRRLDQLAGRRVGVVSGSALLDLVRRTRPGLEIVPLQSVTSGFEELVDGTIDALLDTAGTIGHLLDTGPANGLVMHLDDTLRGVADMHLRIGVLRGNPVLLGLLQKGLDTVTPQERFALVRRWLPDLGMREESYLGALDLTPAERAFVQAHPRLRFSARFNLIPVEFTDADGTHAGIVSDILSRVSASTGLMLEMTPDRNFAEQVAALTAGETDFISAAQPGPETDRLLDFTRPYLTAPVVLLTRTNAPFLRDIDGLQGLRVGVVYGSPVHDQVERSHPGLALESAPDMTTLLTALSDGGIDVAIANLMMAGHALDELDLGNVKVASSTGFTTSYAMAVRKGDTVLRDVLQTAIDAIDPRDMDSFRNRWAALRLETGPDIRTVLAWGVPVTGAVVALLIVVVLWNRRLRREMRERRVAELRITEQALELERQRNLLQVVMDAMTVGVVAFDRGLRLITWNRKFVEIRGYPEDMLREGMPFEALLRYDVEHDEFGPGDPERLFAERLERMRSFKISAMERPRPDGRFIEIRGSPLAGGGVVTIVTDTTERKRSEQSLGRALEENRRQSERLRGLADNLPAMVFQFGAGPRGEVVFTYCSANMRRMFAMDRPGEAPSTAAFFERVLPGDNARVRAALQGALDTRQGALALAFGIRAPDGTERWLDASMRAYELPGGGRHWDGLILDVTDRRRAEDTLRSSEAMLKTILAASPLGATMMRPDGRLEYFNPRLAEMLGVAPDRLEQASLGAFFLDDARRQDLFARLARHGRTDALHLALRHARGTRVDTLFTCRENPSGEGFIGWLDDITERLATEARLGEKMEELERFSRMAVGREMRMIALKAEVNALRAELARPAAYEIAE</sequence>
<feature type="transmembrane region" description="Helical" evidence="2">
    <location>
        <begin position="503"/>
        <end position="525"/>
    </location>
</feature>
<dbReference type="SUPFAM" id="SSF53850">
    <property type="entry name" value="Periplasmic binding protein-like II"/>
    <property type="match status" value="2"/>
</dbReference>
<dbReference type="Gene3D" id="3.40.190.10">
    <property type="entry name" value="Periplasmic binding protein-like II"/>
    <property type="match status" value="4"/>
</dbReference>
<dbReference type="InterPro" id="IPR013655">
    <property type="entry name" value="PAS_fold_3"/>
</dbReference>
<keyword evidence="5" id="KW-0614">Plasmid</keyword>
<dbReference type="EMBL" id="CP040819">
    <property type="protein sequence ID" value="QDL94251.1"/>
    <property type="molecule type" value="Genomic_DNA"/>
</dbReference>
<dbReference type="SUPFAM" id="SSF55785">
    <property type="entry name" value="PYP-like sensor domain (PAS domain)"/>
    <property type="match status" value="3"/>
</dbReference>
<dbReference type="PROSITE" id="PS50113">
    <property type="entry name" value="PAC"/>
    <property type="match status" value="1"/>
</dbReference>
<dbReference type="Pfam" id="PF08447">
    <property type="entry name" value="PAS_3"/>
    <property type="match status" value="1"/>
</dbReference>
<dbReference type="Pfam" id="PF00497">
    <property type="entry name" value="SBP_bac_3"/>
    <property type="match status" value="2"/>
</dbReference>
<dbReference type="InterPro" id="IPR001638">
    <property type="entry name" value="Solute-binding_3/MltF_N"/>
</dbReference>
<feature type="domain" description="PAS" evidence="3">
    <location>
        <begin position="818"/>
        <end position="860"/>
    </location>
</feature>
<dbReference type="OrthoDB" id="9795133at2"/>
<proteinExistence type="predicted"/>
<evidence type="ECO:0000256" key="2">
    <source>
        <dbReference type="SAM" id="Phobius"/>
    </source>
</evidence>
<dbReference type="PROSITE" id="PS50112">
    <property type="entry name" value="PAS"/>
    <property type="match status" value="1"/>
</dbReference>
<dbReference type="Proteomes" id="UP000305888">
    <property type="component" value="Plasmid pD4M1A"/>
</dbReference>
<name>A0A5B8FIV6_9RHOB</name>
<dbReference type="Gene3D" id="3.30.450.20">
    <property type="entry name" value="PAS domain"/>
    <property type="match status" value="3"/>
</dbReference>
<reference evidence="5 6" key="1">
    <citation type="submission" date="2019-06" db="EMBL/GenBank/DDBJ databases">
        <title>Genome sequence of Rhodobacteraceae bacterium D4M1.</title>
        <authorList>
            <person name="Cao J."/>
        </authorList>
    </citation>
    <scope>NUCLEOTIDE SEQUENCE [LARGE SCALE GENOMIC DNA]</scope>
    <source>
        <strain evidence="5 6">D4M1</strain>
        <plasmid evidence="6">pd4m1a</plasmid>
    </source>
</reference>
<dbReference type="SMART" id="SM00062">
    <property type="entry name" value="PBPb"/>
    <property type="match status" value="2"/>
</dbReference>
<dbReference type="RefSeq" id="WP_138574010.1">
    <property type="nucleotide sequence ID" value="NZ_CP040819.1"/>
</dbReference>
<dbReference type="PANTHER" id="PTHR35936:SF19">
    <property type="entry name" value="AMINO-ACID-BINDING PROTEIN YXEM-RELATED"/>
    <property type="match status" value="1"/>
</dbReference>
<evidence type="ECO:0000313" key="6">
    <source>
        <dbReference type="Proteomes" id="UP000305888"/>
    </source>
</evidence>
<dbReference type="AlphaFoldDB" id="A0A5B8FIV6"/>
<evidence type="ECO:0000256" key="1">
    <source>
        <dbReference type="ARBA" id="ARBA00022729"/>
    </source>
</evidence>
<dbReference type="SMART" id="SM00091">
    <property type="entry name" value="PAS"/>
    <property type="match status" value="3"/>
</dbReference>
<geneLocation type="plasmid" evidence="6">
    <name>pd4m1a</name>
</geneLocation>
<keyword evidence="6" id="KW-1185">Reference proteome</keyword>
<keyword evidence="1" id="KW-0732">Signal</keyword>
<keyword evidence="2" id="KW-1133">Transmembrane helix</keyword>
<dbReference type="InterPro" id="IPR000014">
    <property type="entry name" value="PAS"/>
</dbReference>
<dbReference type="KEGG" id="ppru:FDP22_20655"/>
<dbReference type="PANTHER" id="PTHR35936">
    <property type="entry name" value="MEMBRANE-BOUND LYTIC MUREIN TRANSGLYCOSYLASE F"/>
    <property type="match status" value="1"/>
</dbReference>
<dbReference type="CDD" id="cd01007">
    <property type="entry name" value="PBP2_BvgS_HisK_like"/>
    <property type="match status" value="2"/>
</dbReference>
<dbReference type="InterPro" id="IPR035965">
    <property type="entry name" value="PAS-like_dom_sf"/>
</dbReference>
<organism evidence="5 6">
    <name type="scientific">Paroceanicella profunda</name>
    <dbReference type="NCBI Taxonomy" id="2579971"/>
    <lineage>
        <taxon>Bacteria</taxon>
        <taxon>Pseudomonadati</taxon>
        <taxon>Pseudomonadota</taxon>
        <taxon>Alphaproteobacteria</taxon>
        <taxon>Rhodobacterales</taxon>
        <taxon>Paracoccaceae</taxon>
        <taxon>Paroceanicella</taxon>
    </lineage>
</organism>
<dbReference type="Pfam" id="PF13426">
    <property type="entry name" value="PAS_9"/>
    <property type="match status" value="1"/>
</dbReference>
<dbReference type="Pfam" id="PF12860">
    <property type="entry name" value="PAS_7"/>
    <property type="match status" value="1"/>
</dbReference>
<keyword evidence="2" id="KW-0812">Transmembrane</keyword>
<keyword evidence="2" id="KW-0472">Membrane</keyword>